<name>A0ABP5BQT5_9MICO</name>
<dbReference type="RefSeq" id="WP_157413636.1">
    <property type="nucleotide sequence ID" value="NZ_BAAAMK010000002.1"/>
</dbReference>
<protein>
    <recommendedName>
        <fullName evidence="3">Major capsid protein</fullName>
    </recommendedName>
</protein>
<gene>
    <name evidence="1" type="ORF">GCM10009717_15900</name>
</gene>
<proteinExistence type="predicted"/>
<dbReference type="Proteomes" id="UP001499954">
    <property type="component" value="Unassembled WGS sequence"/>
</dbReference>
<evidence type="ECO:0008006" key="3">
    <source>
        <dbReference type="Google" id="ProtNLM"/>
    </source>
</evidence>
<keyword evidence="2" id="KW-1185">Reference proteome</keyword>
<dbReference type="EMBL" id="BAAAMK010000002">
    <property type="protein sequence ID" value="GAA1950565.1"/>
    <property type="molecule type" value="Genomic_DNA"/>
</dbReference>
<accession>A0ABP5BQT5</accession>
<evidence type="ECO:0000313" key="2">
    <source>
        <dbReference type="Proteomes" id="UP001499954"/>
    </source>
</evidence>
<comment type="caution">
    <text evidence="1">The sequence shown here is derived from an EMBL/GenBank/DDBJ whole genome shotgun (WGS) entry which is preliminary data.</text>
</comment>
<organism evidence="1 2">
    <name type="scientific">Agromyces allii</name>
    <dbReference type="NCBI Taxonomy" id="393607"/>
    <lineage>
        <taxon>Bacteria</taxon>
        <taxon>Bacillati</taxon>
        <taxon>Actinomycetota</taxon>
        <taxon>Actinomycetes</taxon>
        <taxon>Micrococcales</taxon>
        <taxon>Microbacteriaceae</taxon>
        <taxon>Agromyces</taxon>
    </lineage>
</organism>
<reference evidence="2" key="1">
    <citation type="journal article" date="2019" name="Int. J. Syst. Evol. Microbiol.">
        <title>The Global Catalogue of Microorganisms (GCM) 10K type strain sequencing project: providing services to taxonomists for standard genome sequencing and annotation.</title>
        <authorList>
            <consortium name="The Broad Institute Genomics Platform"/>
            <consortium name="The Broad Institute Genome Sequencing Center for Infectious Disease"/>
            <person name="Wu L."/>
            <person name="Ma J."/>
        </authorList>
    </citation>
    <scope>NUCLEOTIDE SEQUENCE [LARGE SCALE GENOMIC DNA]</scope>
    <source>
        <strain evidence="2">JCM 13584</strain>
    </source>
</reference>
<sequence length="297" mass="30737">MPNTILTADEIATIGAKLVGADLGLSNLFSRDVAADFGGGKGETIRVRVPGAVPSRERAADDTTTPLAVDTISEQSISVELSTLAYSNVAISVADAELNLVDFAKQVLYPQTRSVTRKVETEAAAALLATPATTLAYTAATPAKLFTQLRKTLRDRGVDAESKIVAVVGSSVYADILDAPVGSGFDSNGTTVRGIEIHESSRVPADNVVAFVKEAFSLVVRAPEPPAGAPYAASVRAEGDSPFALTHIQAFDVATGSDRSIVEALVAVAPMPLAVDRENGVVELVPHGGAVRVDTAA</sequence>
<evidence type="ECO:0000313" key="1">
    <source>
        <dbReference type="EMBL" id="GAA1950565.1"/>
    </source>
</evidence>